<gene>
    <name evidence="4" type="primary">pglZ</name>
    <name evidence="4" type="ORF">GCM10009668_00420</name>
</gene>
<proteinExistence type="predicted"/>
<evidence type="ECO:0000313" key="4">
    <source>
        <dbReference type="EMBL" id="GAA1089902.1"/>
    </source>
</evidence>
<evidence type="ECO:0000259" key="3">
    <source>
        <dbReference type="Pfam" id="PF25863"/>
    </source>
</evidence>
<evidence type="ECO:0000313" key="5">
    <source>
        <dbReference type="Proteomes" id="UP001501581"/>
    </source>
</evidence>
<reference evidence="4 5" key="1">
    <citation type="journal article" date="2019" name="Int. J. Syst. Evol. Microbiol.">
        <title>The Global Catalogue of Microorganisms (GCM) 10K type strain sequencing project: providing services to taxonomists for standard genome sequencing and annotation.</title>
        <authorList>
            <consortium name="The Broad Institute Genomics Platform"/>
            <consortium name="The Broad Institute Genome Sequencing Center for Infectious Disease"/>
            <person name="Wu L."/>
            <person name="Ma J."/>
        </authorList>
    </citation>
    <scope>NUCLEOTIDE SEQUENCE [LARGE SCALE GENOMIC DNA]</scope>
    <source>
        <strain evidence="4 5">JCM 13008</strain>
    </source>
</reference>
<keyword evidence="5" id="KW-1185">Reference proteome</keyword>
<dbReference type="SUPFAM" id="SSF53649">
    <property type="entry name" value="Alkaline phosphatase-like"/>
    <property type="match status" value="1"/>
</dbReference>
<protein>
    <submittedName>
        <fullName evidence="4">BREX-2 system phosphatase PglZ</fullName>
    </submittedName>
</protein>
<dbReference type="InterPro" id="IPR058880">
    <property type="entry name" value="PglZ_N"/>
</dbReference>
<dbReference type="Pfam" id="PF25862">
    <property type="entry name" value="PglZ_1st"/>
    <property type="match status" value="1"/>
</dbReference>
<dbReference type="Proteomes" id="UP001501581">
    <property type="component" value="Unassembled WGS sequence"/>
</dbReference>
<dbReference type="Pfam" id="PF25863">
    <property type="entry name" value="PglZ_C"/>
    <property type="match status" value="1"/>
</dbReference>
<dbReference type="Pfam" id="PF08665">
    <property type="entry name" value="PglZ"/>
    <property type="match status" value="1"/>
</dbReference>
<dbReference type="InterPro" id="IPR047992">
    <property type="entry name" value="BREX_PglZ"/>
</dbReference>
<organism evidence="4 5">
    <name type="scientific">Nocardioides dubius</name>
    <dbReference type="NCBI Taxonomy" id="317019"/>
    <lineage>
        <taxon>Bacteria</taxon>
        <taxon>Bacillati</taxon>
        <taxon>Actinomycetota</taxon>
        <taxon>Actinomycetes</taxon>
        <taxon>Propionibacteriales</taxon>
        <taxon>Nocardioidaceae</taxon>
        <taxon>Nocardioides</taxon>
    </lineage>
</organism>
<name>A0ABN1TJC5_9ACTN</name>
<dbReference type="NCBIfam" id="NF033446">
    <property type="entry name" value="BREX_PglZ_2"/>
    <property type="match status" value="1"/>
</dbReference>
<dbReference type="EMBL" id="BAAALG010000001">
    <property type="protein sequence ID" value="GAA1089902.1"/>
    <property type="molecule type" value="Genomic_DNA"/>
</dbReference>
<comment type="caution">
    <text evidence="4">The sequence shown here is derived from an EMBL/GenBank/DDBJ whole genome shotgun (WGS) entry which is preliminary data.</text>
</comment>
<accession>A0ABN1TJC5</accession>
<evidence type="ECO:0000259" key="1">
    <source>
        <dbReference type="Pfam" id="PF25861"/>
    </source>
</evidence>
<feature type="domain" description="Alkaline phosphatase-like protein PglZ C-terminal" evidence="3">
    <location>
        <begin position="782"/>
        <end position="883"/>
    </location>
</feature>
<dbReference type="Pfam" id="PF25861">
    <property type="entry name" value="PglZ_2nd"/>
    <property type="match status" value="1"/>
</dbReference>
<dbReference type="InterPro" id="IPR058881">
    <property type="entry name" value="PglZ_2nd"/>
</dbReference>
<evidence type="ECO:0000259" key="2">
    <source>
        <dbReference type="Pfam" id="PF25862"/>
    </source>
</evidence>
<dbReference type="InterPro" id="IPR017850">
    <property type="entry name" value="Alkaline_phosphatase_core_sf"/>
</dbReference>
<sequence length="887" mass="93859">MTPSVADSTTRAVGVSKAMLLQKAADLVGSTKPERALVLRAKPEWTGGDLTVRDRVVRVVPGVSQLGILDFLTNMAPDDYAIILTDRARSDLGNAVLSRAYKNDIQMPDEWQAIPRLFEAREVSRELRRLDWAATALLDHQPVGGWPKTAEVAVSDTFAVSSLLNSILGLDLSTELDSTVLMSTLGRGDVRSRWSSIDPGLRRHLIDWVEAGVGSPGALALTIAQKTEFVTPLAVSLVLDVLWPDDGSVADEHQAAARVRIERHTGQSPVPVETAKAAARIAKAIVLRAGADASNDVTVALKQAEALLADIGWPAGAERSAVLTQGYRARVRALAASLEGTGDVEEALTAIHRHRDAAVSTAPDMAVRLHRWLATDEPTTVDLADDIDLQTRDGAWVDAALGAIWSASDDPVVSSAYSALAQQVAARRTARDGHAADRLSQALSNGPAATLGESVIGIERILGDVVAPWRNGGVLLVVLDGLSSAIAASVAADVARIGLVEFVPDTTKRRFSAVSALPSLTNISRTSLFCGRITKGAGDDERKGLSTAFPGSQTFHKDGLRAPGGSALPPEVVEAITTDPQVTPVVGVVINAIDDAIHKNDVSDWEWSFDQLAPLRPLLDAAVNARRTVIITSDHGHVVERSSEALTAEGAEARWRPVGAPVAEGEVLVSGSRVVAPNGSAVLLWREDAHFGPRRAGYHGGASLAEITVPVLVFQPATALAAAAEGWVQAPPQTPGWWNDPVVAAPVVPAPKPKPRKKAAPIDESEGLFGFDEIAQAPAPSPTPDMVASLLASGPYASQRAMAGRRALPDEQVETFVRAIVDRGFRAHRDTVAAAVGTPVNNIGQVLAAVKRLLNVDGYDVLSLDHDGVTYKIDEALLRDQFGLGGR</sequence>
<feature type="domain" description="Alkaline phosphatase-like protein PglZ second" evidence="1">
    <location>
        <begin position="192"/>
        <end position="321"/>
    </location>
</feature>
<dbReference type="RefSeq" id="WP_343989932.1">
    <property type="nucleotide sequence ID" value="NZ_BAAALG010000001.1"/>
</dbReference>
<dbReference type="InterPro" id="IPR058882">
    <property type="entry name" value="PglZ_C"/>
</dbReference>
<feature type="domain" description="Alkaline phosphatase-like protein PglZ N-terminal" evidence="2">
    <location>
        <begin position="30"/>
        <end position="108"/>
    </location>
</feature>